<dbReference type="InterPro" id="IPR022998">
    <property type="entry name" value="ThiamineP_synth_TenI"/>
</dbReference>
<dbReference type="Pfam" id="PF02581">
    <property type="entry name" value="TMP-TENI"/>
    <property type="match status" value="1"/>
</dbReference>
<evidence type="ECO:0000313" key="5">
    <source>
        <dbReference type="Proteomes" id="UP000225379"/>
    </source>
</evidence>
<evidence type="ECO:0000313" key="4">
    <source>
        <dbReference type="EMBL" id="PGH56384.1"/>
    </source>
</evidence>
<dbReference type="InterPro" id="IPR036206">
    <property type="entry name" value="ThiamineP_synth_sf"/>
</dbReference>
<comment type="caution">
    <text evidence="4">The sequence shown here is derived from an EMBL/GenBank/DDBJ whole genome shotgun (WGS) entry which is preliminary data.</text>
</comment>
<dbReference type="GO" id="GO:0009228">
    <property type="term" value="P:thiamine biosynthetic process"/>
    <property type="evidence" value="ECO:0007669"/>
    <property type="project" value="UniProtKB-KW"/>
</dbReference>
<name>A0A2B8B531_9PROT</name>
<dbReference type="CDD" id="cd00564">
    <property type="entry name" value="TMP_TenI"/>
    <property type="match status" value="1"/>
</dbReference>
<dbReference type="PANTHER" id="PTHR20857:SF15">
    <property type="entry name" value="THIAMINE-PHOSPHATE SYNTHASE"/>
    <property type="match status" value="1"/>
</dbReference>
<feature type="domain" description="Thiamine phosphate synthase/TenI" evidence="3">
    <location>
        <begin position="6"/>
        <end position="188"/>
    </location>
</feature>
<keyword evidence="5" id="KW-1185">Reference proteome</keyword>
<keyword evidence="2" id="KW-0784">Thiamine biosynthesis</keyword>
<sequence length="216" mass="22018">MPEPPLLAITDRRLADRPLPQVAERLFACGVRWLSLRDKDLPDRERLDLARALIACARPWGARVTLHGGPALAAAAGADGVHLPAGGDPVAARALLGAGALIGLSLHDSDGAQTMERAAGQADYVTVSPVFPSASKPGYGPCLGEAGLRRWVDLGARCGMAVVGLGGLDRADAVAGCRAAGAAGFAVMGLAMRDAQALKPLLAALAPGGDDLPRRG</sequence>
<accession>A0A2B8B531</accession>
<evidence type="ECO:0000259" key="3">
    <source>
        <dbReference type="Pfam" id="PF02581"/>
    </source>
</evidence>
<dbReference type="OrthoDB" id="9815348at2"/>
<proteinExistence type="predicted"/>
<dbReference type="EMBL" id="PDKW01000041">
    <property type="protein sequence ID" value="PGH56384.1"/>
    <property type="molecule type" value="Genomic_DNA"/>
</dbReference>
<dbReference type="AlphaFoldDB" id="A0A2B8B531"/>
<dbReference type="Gene3D" id="3.20.20.70">
    <property type="entry name" value="Aldolase class I"/>
    <property type="match status" value="1"/>
</dbReference>
<evidence type="ECO:0000256" key="2">
    <source>
        <dbReference type="ARBA" id="ARBA00022977"/>
    </source>
</evidence>
<evidence type="ECO:0000256" key="1">
    <source>
        <dbReference type="ARBA" id="ARBA00004948"/>
    </source>
</evidence>
<organism evidence="4 5">
    <name type="scientific">Azospirillum palustre</name>
    <dbReference type="NCBI Taxonomy" id="2044885"/>
    <lineage>
        <taxon>Bacteria</taxon>
        <taxon>Pseudomonadati</taxon>
        <taxon>Pseudomonadota</taxon>
        <taxon>Alphaproteobacteria</taxon>
        <taxon>Rhodospirillales</taxon>
        <taxon>Azospirillaceae</taxon>
        <taxon>Azospirillum</taxon>
    </lineage>
</organism>
<dbReference type="SUPFAM" id="SSF51391">
    <property type="entry name" value="Thiamin phosphate synthase"/>
    <property type="match status" value="1"/>
</dbReference>
<protein>
    <submittedName>
        <fullName evidence="4">Thiamine phosphate synthase</fullName>
    </submittedName>
</protein>
<dbReference type="PANTHER" id="PTHR20857">
    <property type="entry name" value="THIAMINE-PHOSPHATE PYROPHOSPHORYLASE"/>
    <property type="match status" value="1"/>
</dbReference>
<dbReference type="GO" id="GO:0004789">
    <property type="term" value="F:thiamine-phosphate diphosphorylase activity"/>
    <property type="evidence" value="ECO:0007669"/>
    <property type="project" value="TreeGrafter"/>
</dbReference>
<dbReference type="InterPro" id="IPR013785">
    <property type="entry name" value="Aldolase_TIM"/>
</dbReference>
<reference evidence="5" key="1">
    <citation type="submission" date="2017-10" db="EMBL/GenBank/DDBJ databases">
        <authorList>
            <person name="Kravchenko I.K."/>
            <person name="Grouzdev D.S."/>
        </authorList>
    </citation>
    <scope>NUCLEOTIDE SEQUENCE [LARGE SCALE GENOMIC DNA]</scope>
    <source>
        <strain evidence="5">B2</strain>
    </source>
</reference>
<comment type="pathway">
    <text evidence="1">Cofactor biosynthesis; thiamine diphosphate biosynthesis.</text>
</comment>
<gene>
    <name evidence="4" type="ORF">CRT60_15725</name>
</gene>
<dbReference type="GO" id="GO:0005737">
    <property type="term" value="C:cytoplasm"/>
    <property type="evidence" value="ECO:0007669"/>
    <property type="project" value="TreeGrafter"/>
</dbReference>
<dbReference type="Proteomes" id="UP000225379">
    <property type="component" value="Unassembled WGS sequence"/>
</dbReference>